<accession>A0A7J7JJE7</accession>
<dbReference type="InterPro" id="IPR000697">
    <property type="entry name" value="WH1/EVH1_dom"/>
</dbReference>
<dbReference type="AlphaFoldDB" id="A0A7J7JJE7"/>
<feature type="compositionally biased region" description="Low complexity" evidence="1">
    <location>
        <begin position="239"/>
        <end position="249"/>
    </location>
</feature>
<dbReference type="OrthoDB" id="5786858at2759"/>
<dbReference type="SUPFAM" id="SSF50729">
    <property type="entry name" value="PH domain-like"/>
    <property type="match status" value="1"/>
</dbReference>
<dbReference type="Proteomes" id="UP000593567">
    <property type="component" value="Unassembled WGS sequence"/>
</dbReference>
<dbReference type="PROSITE" id="PS50229">
    <property type="entry name" value="WH1"/>
    <property type="match status" value="1"/>
</dbReference>
<reference evidence="3" key="1">
    <citation type="submission" date="2020-06" db="EMBL/GenBank/DDBJ databases">
        <title>Draft genome of Bugula neritina, a colonial animal packing powerful symbionts and potential medicines.</title>
        <authorList>
            <person name="Rayko M."/>
        </authorList>
    </citation>
    <scope>NUCLEOTIDE SEQUENCE [LARGE SCALE GENOMIC DNA]</scope>
    <source>
        <strain evidence="3">Kwan_BN1</strain>
    </source>
</reference>
<evidence type="ECO:0000256" key="1">
    <source>
        <dbReference type="SAM" id="MobiDB-lite"/>
    </source>
</evidence>
<feature type="region of interest" description="Disordered" evidence="1">
    <location>
        <begin position="392"/>
        <end position="416"/>
    </location>
</feature>
<comment type="caution">
    <text evidence="3">The sequence shown here is derived from an EMBL/GenBank/DDBJ whole genome shotgun (WGS) entry which is preliminary data.</text>
</comment>
<feature type="compositionally biased region" description="Polar residues" evidence="1">
    <location>
        <begin position="329"/>
        <end position="346"/>
    </location>
</feature>
<evidence type="ECO:0000259" key="2">
    <source>
        <dbReference type="PROSITE" id="PS50229"/>
    </source>
</evidence>
<gene>
    <name evidence="3" type="ORF">EB796_015233</name>
</gene>
<dbReference type="GO" id="GO:0043409">
    <property type="term" value="P:negative regulation of MAPK cascade"/>
    <property type="evidence" value="ECO:0007669"/>
    <property type="project" value="TreeGrafter"/>
</dbReference>
<feature type="compositionally biased region" description="Low complexity" evidence="1">
    <location>
        <begin position="314"/>
        <end position="328"/>
    </location>
</feature>
<feature type="region of interest" description="Disordered" evidence="1">
    <location>
        <begin position="314"/>
        <end position="346"/>
    </location>
</feature>
<dbReference type="PANTHER" id="PTHR11202:SF3">
    <property type="entry name" value="SPROUTY-RELATED PROTEIN WITH EVH-1 DOMAIN, ISOFORM C"/>
    <property type="match status" value="1"/>
</dbReference>
<sequence length="467" mass="51230">MAQALPAFVKVKAQPMVIDEQAALWVPIKCKHGDPMSIINVEFVGLEHYIVACRLFDRMEILRCPITADLVYNEANGLFHHWSTPTSHTTGSGVERHGLTFINLTNATRFRDRVLDIRDMLCDIRDANPPLQTDTERSEESSGVGDSLNMKCSAQTESAPELPKKPHHLTLVRSQSIGSGVNLPPRRGRADRSHSQSDEPIDAKSSPILQKAYKPQKLPPMPVEDEDDCVPEFPPPRLPARSSSAVTRSSRSHPTCSHAKQAHRPPPHLSTPSLPPRLASVPAAPVHKLLPSPRLIVATPCTTSSVTFTSVSATNTTTTSTFSSRPTSHASRSLTKSPTKLSVKPVTSTRDAYADYRDNTLEDDLPQPSSPLTLLGSPRRVQYDAHSLVSSQSSKGSLIESGKPETHSSISIEDGKKSIPDCRSRRKRAINAFLDVFSCSWCCSGRRQSGHYKADRQLSNLQISKPP</sequence>
<dbReference type="GO" id="GO:0019901">
    <property type="term" value="F:protein kinase binding"/>
    <property type="evidence" value="ECO:0007669"/>
    <property type="project" value="TreeGrafter"/>
</dbReference>
<feature type="domain" description="WH1" evidence="2">
    <location>
        <begin position="1"/>
        <end position="121"/>
    </location>
</feature>
<keyword evidence="4" id="KW-1185">Reference proteome</keyword>
<protein>
    <submittedName>
        <fullName evidence="3">SPRED3</fullName>
    </submittedName>
</protein>
<dbReference type="InterPro" id="IPR011993">
    <property type="entry name" value="PH-like_dom_sf"/>
</dbReference>
<name>A0A7J7JJE7_BUGNE</name>
<dbReference type="Gene3D" id="2.30.29.30">
    <property type="entry name" value="Pleckstrin-homology domain (PH domain)/Phosphotyrosine-binding domain (PTB)"/>
    <property type="match status" value="1"/>
</dbReference>
<dbReference type="EMBL" id="VXIV02002273">
    <property type="protein sequence ID" value="KAF6026459.1"/>
    <property type="molecule type" value="Genomic_DNA"/>
</dbReference>
<proteinExistence type="predicted"/>
<feature type="compositionally biased region" description="Basic and acidic residues" evidence="1">
    <location>
        <begin position="188"/>
        <end position="197"/>
    </location>
</feature>
<evidence type="ECO:0000313" key="3">
    <source>
        <dbReference type="EMBL" id="KAF6026459.1"/>
    </source>
</evidence>
<dbReference type="PANTHER" id="PTHR11202">
    <property type="entry name" value="SPROUTY-RELATED, EVH1 DOMAIN-CONTAINING PROTEIN FAMILY MEMBER"/>
    <property type="match status" value="1"/>
</dbReference>
<organism evidence="3 4">
    <name type="scientific">Bugula neritina</name>
    <name type="common">Brown bryozoan</name>
    <name type="synonym">Sertularia neritina</name>
    <dbReference type="NCBI Taxonomy" id="10212"/>
    <lineage>
        <taxon>Eukaryota</taxon>
        <taxon>Metazoa</taxon>
        <taxon>Spiralia</taxon>
        <taxon>Lophotrochozoa</taxon>
        <taxon>Bryozoa</taxon>
        <taxon>Gymnolaemata</taxon>
        <taxon>Cheilostomatida</taxon>
        <taxon>Flustrina</taxon>
        <taxon>Buguloidea</taxon>
        <taxon>Bugulidae</taxon>
        <taxon>Bugula</taxon>
    </lineage>
</organism>
<feature type="region of interest" description="Disordered" evidence="1">
    <location>
        <begin position="126"/>
        <end position="279"/>
    </location>
</feature>
<evidence type="ECO:0000313" key="4">
    <source>
        <dbReference type="Proteomes" id="UP000593567"/>
    </source>
</evidence>